<protein>
    <recommendedName>
        <fullName evidence="3">Pyridine nucleotide-disulfide oxidoreductase domain-containing protein 2</fullName>
    </recommendedName>
</protein>
<evidence type="ECO:0000256" key="3">
    <source>
        <dbReference type="ARBA" id="ARBA00040298"/>
    </source>
</evidence>
<comment type="subunit">
    <text evidence="2">Interacts with COX5B; this interaction may contribute to localize PYROXD2 to the inner face of the inner mitochondrial membrane.</text>
</comment>
<evidence type="ECO:0000256" key="2">
    <source>
        <dbReference type="ARBA" id="ARBA00038825"/>
    </source>
</evidence>
<dbReference type="InterPro" id="IPR036188">
    <property type="entry name" value="FAD/NAD-bd_sf"/>
</dbReference>
<proteinExistence type="predicted"/>
<evidence type="ECO:0000313" key="5">
    <source>
        <dbReference type="EMBL" id="CPV60865.1"/>
    </source>
</evidence>
<dbReference type="AlphaFoldDB" id="A0A0U0YVC2"/>
<dbReference type="PANTHER" id="PTHR10668:SF103">
    <property type="entry name" value="PYRIDINE NUCLEOTIDE-DISULFIDE OXIDOREDUCTASE DOMAIN-CONTAINING PROTEIN 2"/>
    <property type="match status" value="1"/>
</dbReference>
<dbReference type="PANTHER" id="PTHR10668">
    <property type="entry name" value="PHYTOENE DEHYDROGENASE"/>
    <property type="match status" value="1"/>
</dbReference>
<dbReference type="Gene3D" id="3.50.50.60">
    <property type="entry name" value="FAD/NAD(P)-binding domain"/>
    <property type="match status" value="2"/>
</dbReference>
<reference evidence="5 6" key="1">
    <citation type="submission" date="2015-03" db="EMBL/GenBank/DDBJ databases">
        <authorList>
            <person name="Murphy D."/>
        </authorList>
    </citation>
    <scope>NUCLEOTIDE SEQUENCE [LARGE SCALE GENOMIC DNA]</scope>
    <source>
        <strain evidence="5 6">PAP088</strain>
    </source>
</reference>
<evidence type="ECO:0000259" key="4">
    <source>
        <dbReference type="Pfam" id="PF01593"/>
    </source>
</evidence>
<dbReference type="GO" id="GO:0016491">
    <property type="term" value="F:oxidoreductase activity"/>
    <property type="evidence" value="ECO:0007669"/>
    <property type="project" value="InterPro"/>
</dbReference>
<feature type="domain" description="Amine oxidase" evidence="4">
    <location>
        <begin position="21"/>
        <end position="323"/>
    </location>
</feature>
<gene>
    <name evidence="5" type="ORF">ERS075579_03289</name>
</gene>
<dbReference type="Pfam" id="PF01593">
    <property type="entry name" value="Amino_oxidase"/>
    <property type="match status" value="1"/>
</dbReference>
<name>A0A0U0YVC2_9MYCO</name>
<dbReference type="SUPFAM" id="SSF51905">
    <property type="entry name" value="FAD/NAD(P)-binding domain"/>
    <property type="match status" value="1"/>
</dbReference>
<dbReference type="InterPro" id="IPR002937">
    <property type="entry name" value="Amino_oxidase"/>
</dbReference>
<organism evidence="5 6">
    <name type="scientific">Mycobacteroides abscessus</name>
    <dbReference type="NCBI Taxonomy" id="36809"/>
    <lineage>
        <taxon>Bacteria</taxon>
        <taxon>Bacillati</taxon>
        <taxon>Actinomycetota</taxon>
        <taxon>Actinomycetes</taxon>
        <taxon>Mycobacteriales</taxon>
        <taxon>Mycobacteriaceae</taxon>
        <taxon>Mycobacteroides</taxon>
    </lineage>
</organism>
<sequence length="564" mass="61187">MSANLLPREVDVVVVGSGHNGLVAAAYLAKAGLDVLVVEAAATVGGMTSTNPFAPEAPEYMINEASIQASLFRTTTIDRDLGLSRNYGLRQTVIDPAHFQLAADGSSLGLWRDPRKTAAELAYFSKKDARALIELYEVIDAAVEIGLPMMQTSVTEPEVKNILKSARALAKNRKQLIALGRWMSSSQAEAVEESFEHDMIRAPLLTSLPFMPFDADLSGWSLIYLGVLSKYGVAMFHGGTGSLPKALIGVIKDHRGDVITNSPVEELIITNNRCTGVRIAGGDEIRARRAVLTACSPKTTLTRLLPRGVLEPKKQNAADHIPTRKRGIADAKVNVALSGRVDMSKHEKWRGDGIDLRQACNCYHTYEQALEAARACVRGAVPDAIPGLAQVTNSFDPSMSPAGKDLWWFWTGLTPSTPEEGWDVARKKITDSIIKDAQNYYKGVEDLQVAVRPLVLPDIEERFWAIDGSVYHVDPTISRFGPNKPVAGFAGYKTPVDGLYLTGSGTHPVAGISGMPGQNAARIMLKHLRLEDKGGRLGALKQLVTNRRKARDPYASGQNDPFPA</sequence>
<evidence type="ECO:0000313" key="6">
    <source>
        <dbReference type="Proteomes" id="UP000045782"/>
    </source>
</evidence>
<dbReference type="EMBL" id="CSWP01000006">
    <property type="protein sequence ID" value="CPV60865.1"/>
    <property type="molecule type" value="Genomic_DNA"/>
</dbReference>
<dbReference type="RefSeq" id="WP_005101932.1">
    <property type="nucleotide sequence ID" value="NZ_CSTW01000011.1"/>
</dbReference>
<accession>A0A0U0YVC2</accession>
<comment type="function">
    <text evidence="1">Probable oxidoreductase that may play a role as regulator of mitochondrial function.</text>
</comment>
<dbReference type="Proteomes" id="UP000045782">
    <property type="component" value="Unassembled WGS sequence"/>
</dbReference>
<evidence type="ECO:0000256" key="1">
    <source>
        <dbReference type="ARBA" id="ARBA00037217"/>
    </source>
</evidence>